<sequence>MSEPRLLKLLHDRKLPFETIHHARTVTAQETAASAHIAGRELAKTVMVKLDGRLAMIVLSASQRLDLDRLREATGARRAELAQESEFAPLFPDCEAGAMPPFGNLYGMDVYVEHSLADDDEIAFNAGTHTELIRIPFALFEQLVQPRHLRRVHRMTH</sequence>
<evidence type="ECO:0000313" key="3">
    <source>
        <dbReference type="Proteomes" id="UP001139971"/>
    </source>
</evidence>
<dbReference type="AlphaFoldDB" id="A0A9X3YJ02"/>
<evidence type="ECO:0000313" key="2">
    <source>
        <dbReference type="EMBL" id="MDC8011643.1"/>
    </source>
</evidence>
<accession>A0A9X3YJ02</accession>
<dbReference type="InterPro" id="IPR007214">
    <property type="entry name" value="YbaK/aa-tRNA-synth-assoc-dom"/>
</dbReference>
<evidence type="ECO:0000259" key="1">
    <source>
        <dbReference type="Pfam" id="PF04073"/>
    </source>
</evidence>
<comment type="caution">
    <text evidence="2">The sequence shown here is derived from an EMBL/GenBank/DDBJ whole genome shotgun (WGS) entry which is preliminary data.</text>
</comment>
<organism evidence="2 3">
    <name type="scientific">Tahibacter soli</name>
    <dbReference type="NCBI Taxonomy" id="2983605"/>
    <lineage>
        <taxon>Bacteria</taxon>
        <taxon>Pseudomonadati</taxon>
        <taxon>Pseudomonadota</taxon>
        <taxon>Gammaproteobacteria</taxon>
        <taxon>Lysobacterales</taxon>
        <taxon>Rhodanobacteraceae</taxon>
        <taxon>Tahibacter</taxon>
    </lineage>
</organism>
<keyword evidence="3" id="KW-1185">Reference proteome</keyword>
<proteinExistence type="predicted"/>
<dbReference type="EMBL" id="JAOVZO020000003">
    <property type="protein sequence ID" value="MDC8011643.1"/>
    <property type="molecule type" value="Genomic_DNA"/>
</dbReference>
<dbReference type="GO" id="GO:0002161">
    <property type="term" value="F:aminoacyl-tRNA deacylase activity"/>
    <property type="evidence" value="ECO:0007669"/>
    <property type="project" value="InterPro"/>
</dbReference>
<dbReference type="InterPro" id="IPR036754">
    <property type="entry name" value="YbaK/aa-tRNA-synt-asso_dom_sf"/>
</dbReference>
<reference evidence="2" key="1">
    <citation type="submission" date="2023-02" db="EMBL/GenBank/DDBJ databases">
        <title>Tahibacter soli sp. nov. isolated from soil.</title>
        <authorList>
            <person name="Baek J.H."/>
            <person name="Lee J.K."/>
            <person name="Choi D.G."/>
            <person name="Jeon C.O."/>
        </authorList>
    </citation>
    <scope>NUCLEOTIDE SEQUENCE</scope>
    <source>
        <strain evidence="2">BL</strain>
    </source>
</reference>
<dbReference type="Proteomes" id="UP001139971">
    <property type="component" value="Unassembled WGS sequence"/>
</dbReference>
<protein>
    <submittedName>
        <fullName evidence="2">YbaK/EbsC family protein</fullName>
    </submittedName>
</protein>
<gene>
    <name evidence="2" type="ORF">OD750_003695</name>
</gene>
<dbReference type="Gene3D" id="3.90.960.10">
    <property type="entry name" value="YbaK/aminoacyl-tRNA synthetase-associated domain"/>
    <property type="match status" value="1"/>
</dbReference>
<dbReference type="Pfam" id="PF04073">
    <property type="entry name" value="tRNA_edit"/>
    <property type="match status" value="1"/>
</dbReference>
<feature type="domain" description="YbaK/aminoacyl-tRNA synthetase-associated" evidence="1">
    <location>
        <begin position="22"/>
        <end position="138"/>
    </location>
</feature>
<dbReference type="RefSeq" id="WP_263542859.1">
    <property type="nucleotide sequence ID" value="NZ_JAOVZO020000003.1"/>
</dbReference>
<dbReference type="SUPFAM" id="SSF55826">
    <property type="entry name" value="YbaK/ProRS associated domain"/>
    <property type="match status" value="1"/>
</dbReference>
<name>A0A9X3YJ02_9GAMM</name>